<reference evidence="2" key="2">
    <citation type="journal article" date="2024" name="Plant">
        <title>Genomic evolution and insights into agronomic trait innovations of Sesamum species.</title>
        <authorList>
            <person name="Miao H."/>
            <person name="Wang L."/>
            <person name="Qu L."/>
            <person name="Liu H."/>
            <person name="Sun Y."/>
            <person name="Le M."/>
            <person name="Wang Q."/>
            <person name="Wei S."/>
            <person name="Zheng Y."/>
            <person name="Lin W."/>
            <person name="Duan Y."/>
            <person name="Cao H."/>
            <person name="Xiong S."/>
            <person name="Wang X."/>
            <person name="Wei L."/>
            <person name="Li C."/>
            <person name="Ma Q."/>
            <person name="Ju M."/>
            <person name="Zhao R."/>
            <person name="Li G."/>
            <person name="Mu C."/>
            <person name="Tian Q."/>
            <person name="Mei H."/>
            <person name="Zhang T."/>
            <person name="Gao T."/>
            <person name="Zhang H."/>
        </authorList>
    </citation>
    <scope>NUCLEOTIDE SEQUENCE</scope>
    <source>
        <strain evidence="2">3651</strain>
    </source>
</reference>
<dbReference type="EMBL" id="JACGWO010000007">
    <property type="protein sequence ID" value="KAK4422529.1"/>
    <property type="molecule type" value="Genomic_DNA"/>
</dbReference>
<sequence>MNARIAKQLRALREALPAGAPGPPKTETSVALSSEDLPSEQSDQPVGSGAQAPEVVVALEVASDDTNTVTQAKEYTPKSHTPNRDMGGSNSKEVEVEVEVTDAAGGLSEPRKCKRKHKHRNKILHSTESNKRSKSRSESRLAKRLLRELRRKKIPSY</sequence>
<protein>
    <submittedName>
        <fullName evidence="2">Uncharacterized protein</fullName>
    </submittedName>
</protein>
<gene>
    <name evidence="2" type="ORF">Salat_1835400</name>
</gene>
<organism evidence="2 3">
    <name type="scientific">Sesamum alatum</name>
    <dbReference type="NCBI Taxonomy" id="300844"/>
    <lineage>
        <taxon>Eukaryota</taxon>
        <taxon>Viridiplantae</taxon>
        <taxon>Streptophyta</taxon>
        <taxon>Embryophyta</taxon>
        <taxon>Tracheophyta</taxon>
        <taxon>Spermatophyta</taxon>
        <taxon>Magnoliopsida</taxon>
        <taxon>eudicotyledons</taxon>
        <taxon>Gunneridae</taxon>
        <taxon>Pentapetalae</taxon>
        <taxon>asterids</taxon>
        <taxon>lamiids</taxon>
        <taxon>Lamiales</taxon>
        <taxon>Pedaliaceae</taxon>
        <taxon>Sesamum</taxon>
    </lineage>
</organism>
<accession>A0AAE1Y2N0</accession>
<feature type="compositionally biased region" description="Polar residues" evidence="1">
    <location>
        <begin position="64"/>
        <end position="73"/>
    </location>
</feature>
<reference evidence="2" key="1">
    <citation type="submission" date="2020-06" db="EMBL/GenBank/DDBJ databases">
        <authorList>
            <person name="Li T."/>
            <person name="Hu X."/>
            <person name="Zhang T."/>
            <person name="Song X."/>
            <person name="Zhang H."/>
            <person name="Dai N."/>
            <person name="Sheng W."/>
            <person name="Hou X."/>
            <person name="Wei L."/>
        </authorList>
    </citation>
    <scope>NUCLEOTIDE SEQUENCE</scope>
    <source>
        <strain evidence="2">3651</strain>
        <tissue evidence="2">Leaf</tissue>
    </source>
</reference>
<feature type="compositionally biased region" description="Basic and acidic residues" evidence="1">
    <location>
        <begin position="128"/>
        <end position="148"/>
    </location>
</feature>
<dbReference type="AlphaFoldDB" id="A0AAE1Y2N0"/>
<comment type="caution">
    <text evidence="2">The sequence shown here is derived from an EMBL/GenBank/DDBJ whole genome shotgun (WGS) entry which is preliminary data.</text>
</comment>
<proteinExistence type="predicted"/>
<keyword evidence="3" id="KW-1185">Reference proteome</keyword>
<feature type="compositionally biased region" description="Basic residues" evidence="1">
    <location>
        <begin position="112"/>
        <end position="123"/>
    </location>
</feature>
<dbReference type="Proteomes" id="UP001293254">
    <property type="component" value="Unassembled WGS sequence"/>
</dbReference>
<evidence type="ECO:0000313" key="2">
    <source>
        <dbReference type="EMBL" id="KAK4422529.1"/>
    </source>
</evidence>
<feature type="region of interest" description="Disordered" evidence="1">
    <location>
        <begin position="12"/>
        <end position="157"/>
    </location>
</feature>
<evidence type="ECO:0000256" key="1">
    <source>
        <dbReference type="SAM" id="MobiDB-lite"/>
    </source>
</evidence>
<evidence type="ECO:0000313" key="3">
    <source>
        <dbReference type="Proteomes" id="UP001293254"/>
    </source>
</evidence>
<name>A0AAE1Y2N0_9LAMI</name>